<reference evidence="2" key="1">
    <citation type="submission" date="2020-02" db="EMBL/GenBank/DDBJ databases">
        <authorList>
            <person name="Meier V. D."/>
        </authorList>
    </citation>
    <scope>NUCLEOTIDE SEQUENCE</scope>
    <source>
        <strain evidence="2">AVDCRST_MAG77</strain>
    </source>
</reference>
<dbReference type="InterPro" id="IPR056127">
    <property type="entry name" value="DUF7710"/>
</dbReference>
<dbReference type="AlphaFoldDB" id="A0A6J4H7P8"/>
<feature type="domain" description="DUF7710" evidence="1">
    <location>
        <begin position="2"/>
        <end position="70"/>
    </location>
</feature>
<dbReference type="EMBL" id="CADCTC010000015">
    <property type="protein sequence ID" value="CAA9215942.1"/>
    <property type="molecule type" value="Genomic_DNA"/>
</dbReference>
<evidence type="ECO:0000259" key="1">
    <source>
        <dbReference type="Pfam" id="PF24819"/>
    </source>
</evidence>
<name>A0A6J4H7P8_9CHLR</name>
<dbReference type="Pfam" id="PF24819">
    <property type="entry name" value="DUF7710"/>
    <property type="match status" value="1"/>
</dbReference>
<evidence type="ECO:0000313" key="2">
    <source>
        <dbReference type="EMBL" id="CAA9215942.1"/>
    </source>
</evidence>
<accession>A0A6J4H7P8</accession>
<protein>
    <recommendedName>
        <fullName evidence="1">DUF7710 domain-containing protein</fullName>
    </recommendedName>
</protein>
<gene>
    <name evidence="2" type="ORF">AVDCRST_MAG77-195</name>
</gene>
<sequence>MFQDRETAEAWIGRIGASGMLLRYPVDVGVHEWAVASGLFAPRGAHETAPEFIENFSSTRQEHYHYDGGALAAA</sequence>
<organism evidence="2">
    <name type="scientific">uncultured Chloroflexota bacterium</name>
    <dbReference type="NCBI Taxonomy" id="166587"/>
    <lineage>
        <taxon>Bacteria</taxon>
        <taxon>Bacillati</taxon>
        <taxon>Chloroflexota</taxon>
        <taxon>environmental samples</taxon>
    </lineage>
</organism>
<proteinExistence type="predicted"/>